<protein>
    <submittedName>
        <fullName evidence="2">Uncharacterized protein</fullName>
    </submittedName>
</protein>
<dbReference type="PANTHER" id="PTHR34778">
    <property type="entry name" value="OS02G0580700 PROTEIN"/>
    <property type="match status" value="1"/>
</dbReference>
<keyword evidence="1" id="KW-0175">Coiled coil</keyword>
<keyword evidence="3" id="KW-1185">Reference proteome</keyword>
<name>A0A7J7MR72_9MAGN</name>
<organism evidence="2 3">
    <name type="scientific">Kingdonia uniflora</name>
    <dbReference type="NCBI Taxonomy" id="39325"/>
    <lineage>
        <taxon>Eukaryota</taxon>
        <taxon>Viridiplantae</taxon>
        <taxon>Streptophyta</taxon>
        <taxon>Embryophyta</taxon>
        <taxon>Tracheophyta</taxon>
        <taxon>Spermatophyta</taxon>
        <taxon>Magnoliopsida</taxon>
        <taxon>Ranunculales</taxon>
        <taxon>Circaeasteraceae</taxon>
        <taxon>Kingdonia</taxon>
    </lineage>
</organism>
<gene>
    <name evidence="2" type="ORF">GIB67_004238</name>
</gene>
<comment type="caution">
    <text evidence="2">The sequence shown here is derived from an EMBL/GenBank/DDBJ whole genome shotgun (WGS) entry which is preliminary data.</text>
</comment>
<evidence type="ECO:0000313" key="2">
    <source>
        <dbReference type="EMBL" id="KAF6157300.1"/>
    </source>
</evidence>
<evidence type="ECO:0000256" key="1">
    <source>
        <dbReference type="SAM" id="Coils"/>
    </source>
</evidence>
<dbReference type="AlphaFoldDB" id="A0A7J7MR72"/>
<feature type="coiled-coil region" evidence="1">
    <location>
        <begin position="65"/>
        <end position="113"/>
    </location>
</feature>
<proteinExistence type="predicted"/>
<accession>A0A7J7MR72</accession>
<reference evidence="2 3" key="1">
    <citation type="journal article" date="2020" name="IScience">
        <title>Genome Sequencing of the Endangered Kingdonia uniflora (Circaeasteraceae, Ranunculales) Reveals Potential Mechanisms of Evolutionary Specialization.</title>
        <authorList>
            <person name="Sun Y."/>
            <person name="Deng T."/>
            <person name="Zhang A."/>
            <person name="Moore M.J."/>
            <person name="Landis J.B."/>
            <person name="Lin N."/>
            <person name="Zhang H."/>
            <person name="Zhang X."/>
            <person name="Huang J."/>
            <person name="Zhang X."/>
            <person name="Sun H."/>
            <person name="Wang H."/>
        </authorList>
    </citation>
    <scope>NUCLEOTIDE SEQUENCE [LARGE SCALE GENOMIC DNA]</scope>
    <source>
        <strain evidence="2">TB1705</strain>
        <tissue evidence="2">Leaf</tissue>
    </source>
</reference>
<evidence type="ECO:0000313" key="3">
    <source>
        <dbReference type="Proteomes" id="UP000541444"/>
    </source>
</evidence>
<dbReference type="OrthoDB" id="657513at2759"/>
<dbReference type="Proteomes" id="UP000541444">
    <property type="component" value="Unassembled WGS sequence"/>
</dbReference>
<dbReference type="EMBL" id="JACGCM010001275">
    <property type="protein sequence ID" value="KAF6157300.1"/>
    <property type="molecule type" value="Genomic_DNA"/>
</dbReference>
<sequence length="497" mass="55401">MAEVEKMEALKKVYADVLFNTAREASVRIVASERKAFRFQQEVFAAKNEALNMILHLKIMMDNKIANAETSSSIQRKKIDELEAQLNEAEEIVRDLRVELTSVQNELAKMKRYIVQDSDEQAIKASGNSDFLSPDYMLDTPVSNLLPPTISVAWPVSTSDMKDAPSNNKGPHDNCLRVSENATITTATWNDSPKDNYNACGPDFPSIIRKSQKPELYRYRCTQRILALNRKLLPLGKKVSVMPLTKNGSIIKNKSNEGILSVTLGEGEDVGLLQKKDGLKELLQQDSSCDKNQTTEFTPIVSSGQGKYGSRYITTTLCMDQVIKVSEQLNISCCKDKLKITEEEAHKNSELHVGSVSSVNTTNLDPSSGCKDDIGAVAKSFKARTSQNYTDKDNSDTENSEVPLCKLTALVDSCLEDDQKCEMASQAPEATNDKYLKYTFQRKRKKEFLSRSGENVSPVKASKRSLCVNEKDTLESKTSTLIIESRDSSKLCRLLVK</sequence>
<dbReference type="PANTHER" id="PTHR34778:SF2">
    <property type="entry name" value="OS02G0580700 PROTEIN"/>
    <property type="match status" value="1"/>
</dbReference>